<keyword evidence="2" id="KW-1185">Reference proteome</keyword>
<dbReference type="Proteomes" id="UP000805193">
    <property type="component" value="Unassembled WGS sequence"/>
</dbReference>
<organism evidence="1 2">
    <name type="scientific">Ixodes persulcatus</name>
    <name type="common">Taiga tick</name>
    <dbReference type="NCBI Taxonomy" id="34615"/>
    <lineage>
        <taxon>Eukaryota</taxon>
        <taxon>Metazoa</taxon>
        <taxon>Ecdysozoa</taxon>
        <taxon>Arthropoda</taxon>
        <taxon>Chelicerata</taxon>
        <taxon>Arachnida</taxon>
        <taxon>Acari</taxon>
        <taxon>Parasitiformes</taxon>
        <taxon>Ixodida</taxon>
        <taxon>Ixodoidea</taxon>
        <taxon>Ixodidae</taxon>
        <taxon>Ixodinae</taxon>
        <taxon>Ixodes</taxon>
    </lineage>
</organism>
<reference evidence="1 2" key="1">
    <citation type="journal article" date="2020" name="Cell">
        <title>Large-Scale Comparative Analyses of Tick Genomes Elucidate Their Genetic Diversity and Vector Capacities.</title>
        <authorList>
            <consortium name="Tick Genome and Microbiome Consortium (TIGMIC)"/>
            <person name="Jia N."/>
            <person name="Wang J."/>
            <person name="Shi W."/>
            <person name="Du L."/>
            <person name="Sun Y."/>
            <person name="Zhan W."/>
            <person name="Jiang J.F."/>
            <person name="Wang Q."/>
            <person name="Zhang B."/>
            <person name="Ji P."/>
            <person name="Bell-Sakyi L."/>
            <person name="Cui X.M."/>
            <person name="Yuan T.T."/>
            <person name="Jiang B.G."/>
            <person name="Yang W.F."/>
            <person name="Lam T.T."/>
            <person name="Chang Q.C."/>
            <person name="Ding S.J."/>
            <person name="Wang X.J."/>
            <person name="Zhu J.G."/>
            <person name="Ruan X.D."/>
            <person name="Zhao L."/>
            <person name="Wei J.T."/>
            <person name="Ye R.Z."/>
            <person name="Que T.C."/>
            <person name="Du C.H."/>
            <person name="Zhou Y.H."/>
            <person name="Cheng J.X."/>
            <person name="Dai P.F."/>
            <person name="Guo W.B."/>
            <person name="Han X.H."/>
            <person name="Huang E.J."/>
            <person name="Li L.F."/>
            <person name="Wei W."/>
            <person name="Gao Y.C."/>
            <person name="Liu J.Z."/>
            <person name="Shao H.Z."/>
            <person name="Wang X."/>
            <person name="Wang C.C."/>
            <person name="Yang T.C."/>
            <person name="Huo Q.B."/>
            <person name="Li W."/>
            <person name="Chen H.Y."/>
            <person name="Chen S.E."/>
            <person name="Zhou L.G."/>
            <person name="Ni X.B."/>
            <person name="Tian J.H."/>
            <person name="Sheng Y."/>
            <person name="Liu T."/>
            <person name="Pan Y.S."/>
            <person name="Xia L.Y."/>
            <person name="Li J."/>
            <person name="Zhao F."/>
            <person name="Cao W.C."/>
        </authorList>
    </citation>
    <scope>NUCLEOTIDE SEQUENCE [LARGE SCALE GENOMIC DNA]</scope>
    <source>
        <strain evidence="1">Iper-2018</strain>
    </source>
</reference>
<evidence type="ECO:0000313" key="1">
    <source>
        <dbReference type="EMBL" id="KAG0430382.1"/>
    </source>
</evidence>
<comment type="caution">
    <text evidence="1">The sequence shown here is derived from an EMBL/GenBank/DDBJ whole genome shotgun (WGS) entry which is preliminary data.</text>
</comment>
<proteinExistence type="predicted"/>
<name>A0AC60QAT3_IXOPE</name>
<sequence>MTETVLNGPPAVRPQRWTRRVPHDRGHSQRPPEIHRERGHVVVLTTVRSRGRKGPSAVCLNGGRTQHLMTETAYLTGFPRFTAKGEVSGFSLSLFDWLDAWLDVWESKNLTSGTLTKETHGALRQTTRALVQITEYCFTELGLNYVLLGKIPTDSLKDRFGKYRQLAGSQYHMSLRRFMKVKIICDFRRSAAAFSSRWCCLKSQKTLKLNGRRRNAADATVVASPPASIELIKAPPPVSLHFEDGAVVEVKGITMRTDEMHPFVGNAVAHAKGSHWKSLRQSITPGFTKLKLKLMMDHITQVGDVFMEVLGKKADQGEEVCMFEATQALTMDYIGRAALGIETSFQNDPKNPFIITAQRAFREIMTGPFHVLTHCTTSFGVLAAPIFWLNWTFGTFSFVRTSKEVAKVIELRKKNPELRRNDILQNLIDAEYEEQATTWASSDKTTNMAVKDLSKTRTLSSQEVIINTTVLFAAGFETTATTLCYLMFVLGKYPDVQEKVREEVKRALDDSGSLDYETVTQKLKYLEQVVHETMRIWPAGLTFTTRQAKEDFEYQGIRYKAGTCVMSPTLQIQRDERFFPDPLKFDPDSNKGEGDDGFTLVGPKKSRRGSTNSGDTVVSKESRPAARNTEARLTVLFWPTDKANVRKFNRVELNAHFDVIAPRQVKEIRVNGRKNVIAVDVHRKEAVPKLLVVKKLGGIPVEARVPWTTHHIAGVVRDVDQGLSEEDIYNSMRAPAHILGVRRLGKSTTVRVTFEGRDLPQYVHMGYVRHPVALFVARPLQCFRCNRMGHIAAVCERERTCAKCSGNHETSTCESETARCVNCRRDHAATSSECPVLRKERKVCKQRARSASTHTEARAAWNCRGLTARHSELTLHLQRYPSPVLALVEAGLPGKRTLPGYVKLTTQSIPSFPHGSAALFIRQGVPYFQVDTSQLCTLSAEFVAARVSIGKRTFHVLVGYVRPDGTEWPTDDLLTWCKNIDGDLLLCGDLNAHSEAWGSRKTDKRGDAVTKMLEELDLVVANDGGPTFFRPPSTYSAIDVTAHTPTLELAWATAPDTRGSDHFPIQITVKGCQMVRKVVRSCTNWDVFRAALDTSRADIATAIVQALQEATHTTRISEWLPNPDLTFLNLQAARTRAQRKYRRTKNPEDKTRFNRVSAKLRRHAKALVRARWKLMCRNINAHSSLPKLWRVLGRWFLRRIRDRTTASWSKVVEVFLRVAAPLTMPQSESRAPPWEVPKIASEVRIKYLRSKQDKPLLVIKELVEAHLKDRHSGKLQLYTDGSVNHTRTSSTAAYHIPKLSLEWSGRLHTPTSSTTAELVAMEKALLAAARLPPQPMVLLTDSRCAIQKVANAETVDPATTAVRKALAILEARGFSVCFQWIPGHVGIQGNERADGLAAEAHQLPPTVPTPAHPQQAALDVRWHLLQEKPEKSLPKGTLTGLSRAAETLVRRLRTDTAYTNEFLAKMGKRQSSSCPQCRAEETIHHILCVCPAYETQRQVLRQRVKEGTQVTTDDLLFPEGPRRKCQRIFKALLTFLRHTELIGRL</sequence>
<dbReference type="EMBL" id="JABSTQ010009331">
    <property type="protein sequence ID" value="KAG0430382.1"/>
    <property type="molecule type" value="Genomic_DNA"/>
</dbReference>
<protein>
    <submittedName>
        <fullName evidence="1">Uncharacterized protein</fullName>
    </submittedName>
</protein>
<accession>A0AC60QAT3</accession>
<evidence type="ECO:0000313" key="2">
    <source>
        <dbReference type="Proteomes" id="UP000805193"/>
    </source>
</evidence>
<gene>
    <name evidence="1" type="ORF">HPB47_022761</name>
</gene>